<accession>A0ABT2EM46</accession>
<keyword evidence="6" id="KW-0694">RNA-binding</keyword>
<name>A0ABT2EM46_9BACT</name>
<comment type="caution">
    <text evidence="8">The sequence shown here is derived from an EMBL/GenBank/DDBJ whole genome shotgun (WGS) entry which is preliminary data.</text>
</comment>
<protein>
    <submittedName>
        <fullName evidence="8">RNA binding protein YcfA (HicA-like mRNA interferase family)</fullName>
    </submittedName>
</protein>
<keyword evidence="7" id="KW-0346">Stress response</keyword>
<comment type="similarity">
    <text evidence="1">Belongs to the HicA mRNA interferase family.</text>
</comment>
<dbReference type="Gene3D" id="3.30.920.30">
    <property type="entry name" value="Hypothetical protein"/>
    <property type="match status" value="1"/>
</dbReference>
<evidence type="ECO:0000256" key="4">
    <source>
        <dbReference type="ARBA" id="ARBA00022759"/>
    </source>
</evidence>
<evidence type="ECO:0000256" key="5">
    <source>
        <dbReference type="ARBA" id="ARBA00022801"/>
    </source>
</evidence>
<keyword evidence="2" id="KW-1277">Toxin-antitoxin system</keyword>
<proteinExistence type="inferred from homology"/>
<organism evidence="8 9">
    <name type="scientific">Candidatus Fervidibacter sacchari</name>
    <dbReference type="NCBI Taxonomy" id="1448929"/>
    <lineage>
        <taxon>Bacteria</taxon>
        <taxon>Candidatus Fervidibacterota</taxon>
        <taxon>Candidatus Fervidibacter</taxon>
    </lineage>
</organism>
<evidence type="ECO:0000256" key="7">
    <source>
        <dbReference type="ARBA" id="ARBA00023016"/>
    </source>
</evidence>
<evidence type="ECO:0000256" key="3">
    <source>
        <dbReference type="ARBA" id="ARBA00022722"/>
    </source>
</evidence>
<evidence type="ECO:0000256" key="1">
    <source>
        <dbReference type="ARBA" id="ARBA00006620"/>
    </source>
</evidence>
<dbReference type="SUPFAM" id="SSF54786">
    <property type="entry name" value="YcfA/nrd intein domain"/>
    <property type="match status" value="1"/>
</dbReference>
<keyword evidence="3" id="KW-0540">Nuclease</keyword>
<keyword evidence="5" id="KW-0378">Hydrolase</keyword>
<keyword evidence="4" id="KW-0255">Endonuclease</keyword>
<dbReference type="Pfam" id="PF07927">
    <property type="entry name" value="HicA_toxin"/>
    <property type="match status" value="1"/>
</dbReference>
<keyword evidence="9" id="KW-1185">Reference proteome</keyword>
<dbReference type="Proteomes" id="UP001204798">
    <property type="component" value="Unassembled WGS sequence"/>
</dbReference>
<dbReference type="InterPro" id="IPR012933">
    <property type="entry name" value="HicA_mRNA_interferase"/>
</dbReference>
<reference evidence="8 9" key="1">
    <citation type="submission" date="2022-08" db="EMBL/GenBank/DDBJ databases">
        <title>Bacterial and archaeal communities from various locations to study Microbial Dark Matter (Phase II).</title>
        <authorList>
            <person name="Stepanauskas R."/>
        </authorList>
    </citation>
    <scope>NUCLEOTIDE SEQUENCE [LARGE SCALE GENOMIC DNA]</scope>
    <source>
        <strain evidence="8 9">PD1</strain>
    </source>
</reference>
<dbReference type="EMBL" id="JANUCP010000002">
    <property type="protein sequence ID" value="MCS3919028.1"/>
    <property type="molecule type" value="Genomic_DNA"/>
</dbReference>
<gene>
    <name evidence="8" type="ORF">M2350_001428</name>
</gene>
<evidence type="ECO:0000256" key="6">
    <source>
        <dbReference type="ARBA" id="ARBA00022884"/>
    </source>
</evidence>
<evidence type="ECO:0000313" key="8">
    <source>
        <dbReference type="EMBL" id="MCS3919028.1"/>
    </source>
</evidence>
<dbReference type="RefSeq" id="WP_259095107.1">
    <property type="nucleotide sequence ID" value="NZ_CP130454.1"/>
</dbReference>
<sequence length="75" mass="9195">MVTYREFREVLRKVGFTLERSRKHEIWKRKEPDGRERTVVLSHQHGRDIPVKLFHKLLRQAGLSRDEFERLRKDP</sequence>
<evidence type="ECO:0000256" key="2">
    <source>
        <dbReference type="ARBA" id="ARBA00022649"/>
    </source>
</evidence>
<evidence type="ECO:0000313" key="9">
    <source>
        <dbReference type="Proteomes" id="UP001204798"/>
    </source>
</evidence>
<dbReference type="InterPro" id="IPR038570">
    <property type="entry name" value="HicA_sf"/>
</dbReference>